<evidence type="ECO:0000313" key="3">
    <source>
        <dbReference type="Proteomes" id="UP001597512"/>
    </source>
</evidence>
<evidence type="ECO:0000313" key="2">
    <source>
        <dbReference type="EMBL" id="MFD2936532.1"/>
    </source>
</evidence>
<organism evidence="2 3">
    <name type="scientific">Spirosoma flavum</name>
    <dbReference type="NCBI Taxonomy" id="2048557"/>
    <lineage>
        <taxon>Bacteria</taxon>
        <taxon>Pseudomonadati</taxon>
        <taxon>Bacteroidota</taxon>
        <taxon>Cytophagia</taxon>
        <taxon>Cytophagales</taxon>
        <taxon>Cytophagaceae</taxon>
        <taxon>Spirosoma</taxon>
    </lineage>
</organism>
<keyword evidence="1" id="KW-1133">Transmembrane helix</keyword>
<keyword evidence="1" id="KW-0472">Membrane</keyword>
<reference evidence="3" key="1">
    <citation type="journal article" date="2019" name="Int. J. Syst. Evol. Microbiol.">
        <title>The Global Catalogue of Microorganisms (GCM) 10K type strain sequencing project: providing services to taxonomists for standard genome sequencing and annotation.</title>
        <authorList>
            <consortium name="The Broad Institute Genomics Platform"/>
            <consortium name="The Broad Institute Genome Sequencing Center for Infectious Disease"/>
            <person name="Wu L."/>
            <person name="Ma J."/>
        </authorList>
    </citation>
    <scope>NUCLEOTIDE SEQUENCE [LARGE SCALE GENOMIC DNA]</scope>
    <source>
        <strain evidence="3">KCTC 52490</strain>
    </source>
</reference>
<evidence type="ECO:0008006" key="4">
    <source>
        <dbReference type="Google" id="ProtNLM"/>
    </source>
</evidence>
<dbReference type="EMBL" id="JBHUOM010000023">
    <property type="protein sequence ID" value="MFD2936532.1"/>
    <property type="molecule type" value="Genomic_DNA"/>
</dbReference>
<accession>A0ABW6APJ7</accession>
<dbReference type="RefSeq" id="WP_381505410.1">
    <property type="nucleotide sequence ID" value="NZ_JBHUOM010000023.1"/>
</dbReference>
<sequence length="67" mass="7656">MLAFIGLGGPEFLVIFLFFYITPIPPLWAIFKKSGQNPWFSLLLLLPGIGILIALYILAYSNWRIEK</sequence>
<feature type="transmembrane region" description="Helical" evidence="1">
    <location>
        <begin position="12"/>
        <end position="31"/>
    </location>
</feature>
<keyword evidence="1" id="KW-0812">Transmembrane</keyword>
<evidence type="ECO:0000256" key="1">
    <source>
        <dbReference type="SAM" id="Phobius"/>
    </source>
</evidence>
<gene>
    <name evidence="2" type="ORF">ACFS25_22305</name>
</gene>
<keyword evidence="3" id="KW-1185">Reference proteome</keyword>
<proteinExistence type="predicted"/>
<dbReference type="Proteomes" id="UP001597512">
    <property type="component" value="Unassembled WGS sequence"/>
</dbReference>
<comment type="caution">
    <text evidence="2">The sequence shown here is derived from an EMBL/GenBank/DDBJ whole genome shotgun (WGS) entry which is preliminary data.</text>
</comment>
<name>A0ABW6APJ7_9BACT</name>
<protein>
    <recommendedName>
        <fullName evidence="4">Cardiolipin synthase N-terminal domain-containing protein</fullName>
    </recommendedName>
</protein>
<feature type="transmembrane region" description="Helical" evidence="1">
    <location>
        <begin position="37"/>
        <end position="59"/>
    </location>
</feature>